<reference evidence="2 3" key="1">
    <citation type="journal article" date="2021" name="BMC Genomics">
        <title>Datura genome reveals duplications of psychoactive alkaloid biosynthetic genes and high mutation rate following tissue culture.</title>
        <authorList>
            <person name="Rajewski A."/>
            <person name="Carter-House D."/>
            <person name="Stajich J."/>
            <person name="Litt A."/>
        </authorList>
    </citation>
    <scope>NUCLEOTIDE SEQUENCE [LARGE SCALE GENOMIC DNA]</scope>
    <source>
        <strain evidence="2">AR-01</strain>
    </source>
</reference>
<dbReference type="EMBL" id="JACEIK010003987">
    <property type="protein sequence ID" value="MCD9643755.1"/>
    <property type="molecule type" value="Genomic_DNA"/>
</dbReference>
<name>A0ABS8VCT2_DATST</name>
<protein>
    <submittedName>
        <fullName evidence="2">Uncharacterized protein</fullName>
    </submittedName>
</protein>
<accession>A0ABS8VCT2</accession>
<gene>
    <name evidence="2" type="ORF">HAX54_031426</name>
</gene>
<proteinExistence type="predicted"/>
<dbReference type="Proteomes" id="UP000823775">
    <property type="component" value="Unassembled WGS sequence"/>
</dbReference>
<keyword evidence="1" id="KW-0812">Transmembrane</keyword>
<organism evidence="2 3">
    <name type="scientific">Datura stramonium</name>
    <name type="common">Jimsonweed</name>
    <name type="synonym">Common thornapple</name>
    <dbReference type="NCBI Taxonomy" id="4076"/>
    <lineage>
        <taxon>Eukaryota</taxon>
        <taxon>Viridiplantae</taxon>
        <taxon>Streptophyta</taxon>
        <taxon>Embryophyta</taxon>
        <taxon>Tracheophyta</taxon>
        <taxon>Spermatophyta</taxon>
        <taxon>Magnoliopsida</taxon>
        <taxon>eudicotyledons</taxon>
        <taxon>Gunneridae</taxon>
        <taxon>Pentapetalae</taxon>
        <taxon>asterids</taxon>
        <taxon>lamiids</taxon>
        <taxon>Solanales</taxon>
        <taxon>Solanaceae</taxon>
        <taxon>Solanoideae</taxon>
        <taxon>Datureae</taxon>
        <taxon>Datura</taxon>
    </lineage>
</organism>
<evidence type="ECO:0000313" key="2">
    <source>
        <dbReference type="EMBL" id="MCD9643755.1"/>
    </source>
</evidence>
<keyword evidence="1" id="KW-1133">Transmembrane helix</keyword>
<sequence length="171" mass="18858">MERRSGSVKSVQRNMQFNLIGKLIVKLVELEIPNVTVAHSFPGFRPDFGSYATGSNNSLHHQQQQETRNNGLVGVQILVLPQLLRQSNLDQAIMQTDPASAPAVSMNLQQGMNGMDNCLTRDFLGIEHEGNCQFLPQEMVKFASMSSSAMGLSITVAVTSNVFFLTKVFKI</sequence>
<comment type="caution">
    <text evidence="2">The sequence shown here is derived from an EMBL/GenBank/DDBJ whole genome shotgun (WGS) entry which is preliminary data.</text>
</comment>
<keyword evidence="1" id="KW-0472">Membrane</keyword>
<keyword evidence="3" id="KW-1185">Reference proteome</keyword>
<evidence type="ECO:0000313" key="3">
    <source>
        <dbReference type="Proteomes" id="UP000823775"/>
    </source>
</evidence>
<evidence type="ECO:0000256" key="1">
    <source>
        <dbReference type="SAM" id="Phobius"/>
    </source>
</evidence>
<feature type="transmembrane region" description="Helical" evidence="1">
    <location>
        <begin position="149"/>
        <end position="169"/>
    </location>
</feature>